<sequence length="91" mass="9768">MDGVEGLQESDSGGSTERMSMPQLQNGGGMWLGEIYGKRKLKRGKREGVEYVVKETMGFGDGSGKHETGSVSLCLHKHFTDPPQPLKSAGA</sequence>
<proteinExistence type="predicted"/>
<gene>
    <name evidence="1" type="ORF">KUCAC02_011829</name>
</gene>
<comment type="caution">
    <text evidence="1">The sequence shown here is derived from an EMBL/GenBank/DDBJ whole genome shotgun (WGS) entry which is preliminary data.</text>
</comment>
<evidence type="ECO:0000313" key="1">
    <source>
        <dbReference type="EMBL" id="KAI4818491.1"/>
    </source>
</evidence>
<accession>A0ACB9WWX6</accession>
<dbReference type="EMBL" id="CM043795">
    <property type="protein sequence ID" value="KAI4818491.1"/>
    <property type="molecule type" value="Genomic_DNA"/>
</dbReference>
<organism evidence="1 2">
    <name type="scientific">Chaenocephalus aceratus</name>
    <name type="common">Blackfin icefish</name>
    <name type="synonym">Chaenichthys aceratus</name>
    <dbReference type="NCBI Taxonomy" id="36190"/>
    <lineage>
        <taxon>Eukaryota</taxon>
        <taxon>Metazoa</taxon>
        <taxon>Chordata</taxon>
        <taxon>Craniata</taxon>
        <taxon>Vertebrata</taxon>
        <taxon>Euteleostomi</taxon>
        <taxon>Actinopterygii</taxon>
        <taxon>Neopterygii</taxon>
        <taxon>Teleostei</taxon>
        <taxon>Neoteleostei</taxon>
        <taxon>Acanthomorphata</taxon>
        <taxon>Eupercaria</taxon>
        <taxon>Perciformes</taxon>
        <taxon>Notothenioidei</taxon>
        <taxon>Channichthyidae</taxon>
        <taxon>Chaenocephalus</taxon>
    </lineage>
</organism>
<reference evidence="1" key="1">
    <citation type="submission" date="2022-05" db="EMBL/GenBank/DDBJ databases">
        <title>Chromosome-level genome of Chaenocephalus aceratus.</title>
        <authorList>
            <person name="Park H."/>
        </authorList>
    </citation>
    <scope>NUCLEOTIDE SEQUENCE</scope>
    <source>
        <strain evidence="1">KU_202001</strain>
    </source>
</reference>
<evidence type="ECO:0000313" key="2">
    <source>
        <dbReference type="Proteomes" id="UP001057452"/>
    </source>
</evidence>
<name>A0ACB9WWX6_CHAAC</name>
<protein>
    <submittedName>
        <fullName evidence="1">Uncharacterized protein</fullName>
    </submittedName>
</protein>
<keyword evidence="2" id="KW-1185">Reference proteome</keyword>
<dbReference type="Proteomes" id="UP001057452">
    <property type="component" value="Chromosome 11"/>
</dbReference>